<dbReference type="PANTHER" id="PTHR22642:SF2">
    <property type="entry name" value="PROTEIN LONG AFTER FAR-RED 3"/>
    <property type="match status" value="1"/>
</dbReference>
<evidence type="ECO:0000259" key="1">
    <source>
        <dbReference type="Pfam" id="PF07969"/>
    </source>
</evidence>
<dbReference type="PANTHER" id="PTHR22642">
    <property type="entry name" value="IMIDAZOLONEPROPIONASE"/>
    <property type="match status" value="1"/>
</dbReference>
<dbReference type="Proteomes" id="UP000806542">
    <property type="component" value="Unassembled WGS sequence"/>
</dbReference>
<evidence type="ECO:0000313" key="3">
    <source>
        <dbReference type="Proteomes" id="UP000806542"/>
    </source>
</evidence>
<accession>A0A9D5RBK1</accession>
<organism evidence="2 3">
    <name type="scientific">Ructibacterium gallinarum</name>
    <dbReference type="NCBI Taxonomy" id="2779355"/>
    <lineage>
        <taxon>Bacteria</taxon>
        <taxon>Bacillati</taxon>
        <taxon>Bacillota</taxon>
        <taxon>Clostridia</taxon>
        <taxon>Eubacteriales</taxon>
        <taxon>Oscillospiraceae</taxon>
        <taxon>Ructibacterium</taxon>
    </lineage>
</organism>
<evidence type="ECO:0000313" key="2">
    <source>
        <dbReference type="EMBL" id="MBE5040108.1"/>
    </source>
</evidence>
<protein>
    <submittedName>
        <fullName evidence="2">Amidohydrolase</fullName>
    </submittedName>
</protein>
<proteinExistence type="predicted"/>
<dbReference type="InterPro" id="IPR011059">
    <property type="entry name" value="Metal-dep_hydrolase_composite"/>
</dbReference>
<keyword evidence="3" id="KW-1185">Reference proteome</keyword>
<dbReference type="EMBL" id="JADCKB010000011">
    <property type="protein sequence ID" value="MBE5040108.1"/>
    <property type="molecule type" value="Genomic_DNA"/>
</dbReference>
<dbReference type="Gene3D" id="2.30.40.10">
    <property type="entry name" value="Urease, subunit C, domain 1"/>
    <property type="match status" value="1"/>
</dbReference>
<sequence>MKRLFYNGSILTMDGTYTEALLIQDGMIQAVGTLREMERQCDPQTERTDLAGCALLPGFIDGHSHLTSVARTMGMIDLRGADSFEEILRRMQEYQKTNSGEYGDWLMGFGYDHTVLKEGKHPDAALLDQVSTDRPVMITHTSFHMGVVNHAALKRLRIGEETLDPDNGKIGRVDGSSCPNGYLEEGAFMQAGSQLPSPSEELMHKRIREAEQYYFSYGITTIQDGMTDAAGWNLLRNMAEAGELTADIVAYTDVRLEKTEEQEKFRAYCGHLKWGGYKLFLDGSPQGRTAWMLTPYVGSDFYGYPVHSDEEVKKYTHKAVKQGVQLLTHCNGDAAAEQLISAFEQEEDFARLRPVMIHAQLVRGSQLKRMGRLGIIASFFPAHVYYWGDVHMKNFGLQRASAISPVRTAMEAGVICNLHQDTPVIAPNMLETMWCAVRRMTKGKVCLGAEYAITPYEALRAVTKDAAFAYFEESKKGTLTPGKKADMIILDRSPLSCPPDELRKVAVLETIKDGKTVYQKEKE</sequence>
<dbReference type="SUPFAM" id="SSF51338">
    <property type="entry name" value="Composite domain of metallo-dependent hydrolases"/>
    <property type="match status" value="1"/>
</dbReference>
<dbReference type="RefSeq" id="WP_226392656.1">
    <property type="nucleotide sequence ID" value="NZ_JADCKB010000011.1"/>
</dbReference>
<dbReference type="AlphaFoldDB" id="A0A9D5RBK1"/>
<dbReference type="InterPro" id="IPR032466">
    <property type="entry name" value="Metal_Hydrolase"/>
</dbReference>
<dbReference type="Gene3D" id="3.20.20.140">
    <property type="entry name" value="Metal-dependent hydrolases"/>
    <property type="match status" value="1"/>
</dbReference>
<comment type="caution">
    <text evidence="2">The sequence shown here is derived from an EMBL/GenBank/DDBJ whole genome shotgun (WGS) entry which is preliminary data.</text>
</comment>
<reference evidence="2" key="1">
    <citation type="submission" date="2020-10" db="EMBL/GenBank/DDBJ databases">
        <title>ChiBAC.</title>
        <authorList>
            <person name="Zenner C."/>
            <person name="Hitch T.C.A."/>
            <person name="Clavel T."/>
        </authorList>
    </citation>
    <scope>NUCLEOTIDE SEQUENCE</scope>
    <source>
        <strain evidence="2">DSM 107454</strain>
    </source>
</reference>
<dbReference type="GO" id="GO:0016810">
    <property type="term" value="F:hydrolase activity, acting on carbon-nitrogen (but not peptide) bonds"/>
    <property type="evidence" value="ECO:0007669"/>
    <property type="project" value="InterPro"/>
</dbReference>
<feature type="domain" description="Amidohydrolase 3" evidence="1">
    <location>
        <begin position="49"/>
        <end position="518"/>
    </location>
</feature>
<dbReference type="InterPro" id="IPR013108">
    <property type="entry name" value="Amidohydro_3"/>
</dbReference>
<gene>
    <name evidence="2" type="ORF">INF28_06500</name>
</gene>
<dbReference type="SUPFAM" id="SSF51556">
    <property type="entry name" value="Metallo-dependent hydrolases"/>
    <property type="match status" value="1"/>
</dbReference>
<name>A0A9D5RBK1_9FIRM</name>
<dbReference type="Pfam" id="PF07969">
    <property type="entry name" value="Amidohydro_3"/>
    <property type="match status" value="1"/>
</dbReference>
<dbReference type="CDD" id="cd01300">
    <property type="entry name" value="YtcJ_like"/>
    <property type="match status" value="1"/>
</dbReference>
<dbReference type="InterPro" id="IPR033932">
    <property type="entry name" value="YtcJ-like"/>
</dbReference>
<dbReference type="Gene3D" id="3.10.310.70">
    <property type="match status" value="1"/>
</dbReference>